<dbReference type="EMBL" id="JAACNH010000005">
    <property type="protein sequence ID" value="KAG8442060.1"/>
    <property type="molecule type" value="Genomic_DNA"/>
</dbReference>
<feature type="compositionally biased region" description="Basic residues" evidence="1">
    <location>
        <begin position="196"/>
        <end position="207"/>
    </location>
</feature>
<feature type="region of interest" description="Disordered" evidence="1">
    <location>
        <begin position="308"/>
        <end position="418"/>
    </location>
</feature>
<feature type="compositionally biased region" description="Basic and acidic residues" evidence="1">
    <location>
        <begin position="71"/>
        <end position="84"/>
    </location>
</feature>
<evidence type="ECO:0000256" key="1">
    <source>
        <dbReference type="SAM" id="MobiDB-lite"/>
    </source>
</evidence>
<evidence type="ECO:0000313" key="3">
    <source>
        <dbReference type="Proteomes" id="UP000812440"/>
    </source>
</evidence>
<proteinExistence type="predicted"/>
<dbReference type="Proteomes" id="UP000812440">
    <property type="component" value="Chromosome 6"/>
</dbReference>
<dbReference type="AlphaFoldDB" id="A0A8T2JFI2"/>
<protein>
    <submittedName>
        <fullName evidence="2">Uncharacterized protein</fullName>
    </submittedName>
</protein>
<name>A0A8T2JFI2_9PIPI</name>
<feature type="compositionally biased region" description="Pro residues" evidence="1">
    <location>
        <begin position="223"/>
        <end position="238"/>
    </location>
</feature>
<accession>A0A8T2JFI2</accession>
<sequence length="454" mass="49556">MPLGRRSRSPVICYCSAPLAHYTHSDPGFTHPQRLRTTHRSLLASHSMRMPYVDHDPPPPPFHPVTNTSHHTTDPPHTTSHDSDATYAPPGPLPPSLGLPQFGVQTFPRISPPHHTSLRRYALLSLLPNSRLGLLPSPDSHENNHHLSLFLHPHRLPDTFLFPSLHFLRLKRVPTSTTVDGPAPDMGGQQPSATRWRAHGTHSHHTPHTTEASPPASAVIFNGPPPPLHTPLTPPLSPHPLTVPRATPHPDLRTPPPPGYTFRNPSHLNRGVLPLGFPPLRLYLPPPPTAPAGPLLSLRDVGLPALRAPRQGRRAKTAAPQASQGLSLAAPPSTPCPRRTGRGMHRQDPPPPPNPTTPPPRHRQLTLISSAPWPHDPNHPPPRPHPQPPPTQPTNPTSQQFVTYPRPGPSNSVTPHLPGHPKDLYTACLSHPPPCLAVPTPSQEFLTPNQCRLL</sequence>
<comment type="caution">
    <text evidence="2">The sequence shown here is derived from an EMBL/GenBank/DDBJ whole genome shotgun (WGS) entry which is preliminary data.</text>
</comment>
<feature type="compositionally biased region" description="Pro residues" evidence="1">
    <location>
        <begin position="379"/>
        <end position="393"/>
    </location>
</feature>
<organism evidence="2 3">
    <name type="scientific">Hymenochirus boettgeri</name>
    <name type="common">Congo dwarf clawed frog</name>
    <dbReference type="NCBI Taxonomy" id="247094"/>
    <lineage>
        <taxon>Eukaryota</taxon>
        <taxon>Metazoa</taxon>
        <taxon>Chordata</taxon>
        <taxon>Craniata</taxon>
        <taxon>Vertebrata</taxon>
        <taxon>Euteleostomi</taxon>
        <taxon>Amphibia</taxon>
        <taxon>Batrachia</taxon>
        <taxon>Anura</taxon>
        <taxon>Pipoidea</taxon>
        <taxon>Pipidae</taxon>
        <taxon>Pipinae</taxon>
        <taxon>Hymenochirus</taxon>
    </lineage>
</organism>
<evidence type="ECO:0000313" key="2">
    <source>
        <dbReference type="EMBL" id="KAG8442060.1"/>
    </source>
</evidence>
<feature type="region of interest" description="Disordered" evidence="1">
    <location>
        <begin position="50"/>
        <end position="98"/>
    </location>
</feature>
<gene>
    <name evidence="2" type="ORF">GDO86_011016</name>
</gene>
<keyword evidence="3" id="KW-1185">Reference proteome</keyword>
<feature type="compositionally biased region" description="Low complexity" evidence="1">
    <location>
        <begin position="209"/>
        <end position="218"/>
    </location>
</feature>
<feature type="compositionally biased region" description="Pro residues" evidence="1">
    <location>
        <begin position="349"/>
        <end position="359"/>
    </location>
</feature>
<feature type="region of interest" description="Disordered" evidence="1">
    <location>
        <begin position="175"/>
        <end position="267"/>
    </location>
</feature>
<reference evidence="2" key="1">
    <citation type="thesis" date="2020" institute="ProQuest LLC" country="789 East Eisenhower Parkway, Ann Arbor, MI, USA">
        <title>Comparative Genomics and Chromosome Evolution.</title>
        <authorList>
            <person name="Mudd A.B."/>
        </authorList>
    </citation>
    <scope>NUCLEOTIDE SEQUENCE</scope>
    <source>
        <strain evidence="2">Female2</strain>
        <tissue evidence="2">Blood</tissue>
    </source>
</reference>